<evidence type="ECO:0000313" key="1">
    <source>
        <dbReference type="EMBL" id="QJY47537.1"/>
    </source>
</evidence>
<dbReference type="EMBL" id="CP053564">
    <property type="protein sequence ID" value="QJY47537.1"/>
    <property type="molecule type" value="Genomic_DNA"/>
</dbReference>
<evidence type="ECO:0000313" key="2">
    <source>
        <dbReference type="Proteomes" id="UP000505377"/>
    </source>
</evidence>
<organism evidence="1 2">
    <name type="scientific">Pseudonocardia broussonetiae</name>
    <dbReference type="NCBI Taxonomy" id="2736640"/>
    <lineage>
        <taxon>Bacteria</taxon>
        <taxon>Bacillati</taxon>
        <taxon>Actinomycetota</taxon>
        <taxon>Actinomycetes</taxon>
        <taxon>Pseudonocardiales</taxon>
        <taxon>Pseudonocardiaceae</taxon>
        <taxon>Pseudonocardia</taxon>
    </lineage>
</organism>
<dbReference type="RefSeq" id="WP_172160237.1">
    <property type="nucleotide sequence ID" value="NZ_CP053564.1"/>
</dbReference>
<dbReference type="KEGG" id="pbro:HOP40_18385"/>
<accession>A0A6M6JKQ5</accession>
<proteinExistence type="predicted"/>
<sequence length="154" mass="16958">MLPPLRADHRPIAPERFDLRFDVPAARRLARLSVDPVSAAVLVGDGLVDLRLGRWGWCTPLPNLASVELVRPAATGRLLGVRAGLRDRSLCLGASWCERVRLRFHRPVAGSGPWRRLRHPVAVLGVEDPHGLADLLRPHVRDHRSAAVAHRAAS</sequence>
<reference evidence="1 2" key="1">
    <citation type="submission" date="2020-05" db="EMBL/GenBank/DDBJ databases">
        <authorList>
            <person name="Mo P."/>
        </authorList>
    </citation>
    <scope>NUCLEOTIDE SEQUENCE [LARGE SCALE GENOMIC DNA]</scope>
    <source>
        <strain evidence="1 2">Gen01</strain>
    </source>
</reference>
<gene>
    <name evidence="1" type="ORF">HOP40_18385</name>
</gene>
<dbReference type="AlphaFoldDB" id="A0A6M6JKQ5"/>
<protein>
    <submittedName>
        <fullName evidence="1">Uncharacterized protein</fullName>
    </submittedName>
</protein>
<name>A0A6M6JKQ5_9PSEU</name>
<dbReference type="Proteomes" id="UP000505377">
    <property type="component" value="Chromosome"/>
</dbReference>
<keyword evidence="2" id="KW-1185">Reference proteome</keyword>